<dbReference type="SMART" id="SM00046">
    <property type="entry name" value="DAGKc"/>
    <property type="match status" value="1"/>
</dbReference>
<evidence type="ECO:0000256" key="2">
    <source>
        <dbReference type="ARBA" id="ARBA00005983"/>
    </source>
</evidence>
<dbReference type="InterPro" id="IPR045540">
    <property type="entry name" value="YegS/DAGK_C"/>
</dbReference>
<comment type="caution">
    <text evidence="10">The sequence shown here is derived from an EMBL/GenBank/DDBJ whole genome shotgun (WGS) entry which is preliminary data.</text>
</comment>
<dbReference type="GO" id="GO:0016301">
    <property type="term" value="F:kinase activity"/>
    <property type="evidence" value="ECO:0007669"/>
    <property type="project" value="UniProtKB-KW"/>
</dbReference>
<dbReference type="STRING" id="1469948.GCA_000732725_00336"/>
<evidence type="ECO:0000256" key="4">
    <source>
        <dbReference type="ARBA" id="ARBA00022741"/>
    </source>
</evidence>
<accession>A0A4R1R5N3</accession>
<feature type="domain" description="DAGKc" evidence="9">
    <location>
        <begin position="1"/>
        <end position="136"/>
    </location>
</feature>
<comment type="similarity">
    <text evidence="2">Belongs to the diacylglycerol/lipid kinase family.</text>
</comment>
<evidence type="ECO:0000313" key="11">
    <source>
        <dbReference type="Proteomes" id="UP000295718"/>
    </source>
</evidence>
<evidence type="ECO:0000313" key="10">
    <source>
        <dbReference type="EMBL" id="TCL60602.1"/>
    </source>
</evidence>
<dbReference type="Gene3D" id="2.60.200.40">
    <property type="match status" value="1"/>
</dbReference>
<comment type="cofactor">
    <cofactor evidence="1">
        <name>Mg(2+)</name>
        <dbReference type="ChEBI" id="CHEBI:18420"/>
    </cofactor>
</comment>
<dbReference type="GO" id="GO:0008654">
    <property type="term" value="P:phospholipid biosynthetic process"/>
    <property type="evidence" value="ECO:0007669"/>
    <property type="project" value="UniProtKB-KW"/>
</dbReference>
<gene>
    <name evidence="10" type="ORF">EDD76_102300</name>
</gene>
<organism evidence="10 11">
    <name type="scientific">Kineothrix alysoides</name>
    <dbReference type="NCBI Taxonomy" id="1469948"/>
    <lineage>
        <taxon>Bacteria</taxon>
        <taxon>Bacillati</taxon>
        <taxon>Bacillota</taxon>
        <taxon>Clostridia</taxon>
        <taxon>Lachnospirales</taxon>
        <taxon>Lachnospiraceae</taxon>
        <taxon>Kineothrix</taxon>
    </lineage>
</organism>
<evidence type="ECO:0000256" key="8">
    <source>
        <dbReference type="ARBA" id="ARBA00023264"/>
    </source>
</evidence>
<reference evidence="10 11" key="1">
    <citation type="submission" date="2019-03" db="EMBL/GenBank/DDBJ databases">
        <title>Genomic Encyclopedia of Type Strains, Phase IV (KMG-IV): sequencing the most valuable type-strain genomes for metagenomic binning, comparative biology and taxonomic classification.</title>
        <authorList>
            <person name="Goeker M."/>
        </authorList>
    </citation>
    <scope>NUCLEOTIDE SEQUENCE [LARGE SCALE GENOMIC DNA]</scope>
    <source>
        <strain evidence="10 11">DSM 100556</strain>
    </source>
</reference>
<evidence type="ECO:0000256" key="5">
    <source>
        <dbReference type="ARBA" id="ARBA00022777"/>
    </source>
</evidence>
<keyword evidence="11" id="KW-1185">Reference proteome</keyword>
<dbReference type="AlphaFoldDB" id="A0A4R1R5N3"/>
<evidence type="ECO:0000256" key="7">
    <source>
        <dbReference type="ARBA" id="ARBA00023209"/>
    </source>
</evidence>
<dbReference type="SUPFAM" id="SSF111331">
    <property type="entry name" value="NAD kinase/diacylglycerol kinase-like"/>
    <property type="match status" value="1"/>
</dbReference>
<dbReference type="InterPro" id="IPR016064">
    <property type="entry name" value="NAD/diacylglycerol_kinase_sf"/>
</dbReference>
<proteinExistence type="inferred from homology"/>
<dbReference type="OrthoDB" id="9786026at2"/>
<dbReference type="InterPro" id="IPR050187">
    <property type="entry name" value="Lipid_Phosphate_FormReg"/>
</dbReference>
<dbReference type="InterPro" id="IPR001206">
    <property type="entry name" value="Diacylglycerol_kinase_cat_dom"/>
</dbReference>
<evidence type="ECO:0000256" key="3">
    <source>
        <dbReference type="ARBA" id="ARBA00022679"/>
    </source>
</evidence>
<dbReference type="InterPro" id="IPR017438">
    <property type="entry name" value="ATP-NAD_kinase_N"/>
</dbReference>
<evidence type="ECO:0000256" key="6">
    <source>
        <dbReference type="ARBA" id="ARBA00022840"/>
    </source>
</evidence>
<name>A0A4R1R5N3_9FIRM</name>
<dbReference type="Gene3D" id="3.40.50.10330">
    <property type="entry name" value="Probable inorganic polyphosphate/atp-NAD kinase, domain 1"/>
    <property type="match status" value="1"/>
</dbReference>
<keyword evidence="7" id="KW-0443">Lipid metabolism</keyword>
<dbReference type="RefSeq" id="WP_031389112.1">
    <property type="nucleotide sequence ID" value="NZ_JPNB01000001.1"/>
</dbReference>
<dbReference type="Pfam" id="PF00781">
    <property type="entry name" value="DAGK_cat"/>
    <property type="match status" value="1"/>
</dbReference>
<dbReference type="EMBL" id="SLUO01000002">
    <property type="protein sequence ID" value="TCL60602.1"/>
    <property type="molecule type" value="Genomic_DNA"/>
</dbReference>
<dbReference type="PANTHER" id="PTHR12358:SF54">
    <property type="entry name" value="SPHINGOSINE KINASE RELATED PROTEIN"/>
    <property type="match status" value="1"/>
</dbReference>
<dbReference type="Pfam" id="PF19279">
    <property type="entry name" value="YegS_C"/>
    <property type="match status" value="1"/>
</dbReference>
<dbReference type="Proteomes" id="UP000295718">
    <property type="component" value="Unassembled WGS sequence"/>
</dbReference>
<keyword evidence="7" id="KW-0594">Phospholipid biosynthesis</keyword>
<evidence type="ECO:0000256" key="1">
    <source>
        <dbReference type="ARBA" id="ARBA00001946"/>
    </source>
</evidence>
<keyword evidence="8" id="KW-1208">Phospholipid metabolism</keyword>
<protein>
    <submittedName>
        <fullName evidence="10">YegS/Rv2252/BmrU family lipid kinase</fullName>
    </submittedName>
</protein>
<dbReference type="PANTHER" id="PTHR12358">
    <property type="entry name" value="SPHINGOSINE KINASE"/>
    <property type="match status" value="1"/>
</dbReference>
<keyword evidence="4" id="KW-0547">Nucleotide-binding</keyword>
<dbReference type="PROSITE" id="PS50146">
    <property type="entry name" value="DAGK"/>
    <property type="match status" value="1"/>
</dbReference>
<sequence length="325" mass="35843">MYYVIVNPASKSGRGRQMWTELEEIFKEKEISHKVVFSKGIGHVTQVVAKLTAPLADNPDAEPIKLIILGGDGTMNEVLQGISDFDRVWLGYIPTGSSNDLARDLQLPKDPLEILSSIIEGKVTRTMDIGLLTYDNPPGETSRLHAQEIPDTRYFSVSSGIGFDAAVCEEALASRFKNILNKLGLGKLTYLVIALKQLIAARSVSCDIYLDDAEEPIHLDRFLFTAFMIHKYEGGGFKFCPAADSADGVLDLCVVGNLPKPVLLLALPTAFFGKHYIFSQIKHYTASKVRLTASMPLWVHTDGEVYAKSDSIIISCISQKIKLMM</sequence>
<dbReference type="GO" id="GO:0005524">
    <property type="term" value="F:ATP binding"/>
    <property type="evidence" value="ECO:0007669"/>
    <property type="project" value="UniProtKB-KW"/>
</dbReference>
<keyword evidence="6" id="KW-0067">ATP-binding</keyword>
<keyword evidence="3" id="KW-0808">Transferase</keyword>
<evidence type="ECO:0000259" key="9">
    <source>
        <dbReference type="PROSITE" id="PS50146"/>
    </source>
</evidence>
<keyword evidence="5 10" id="KW-0418">Kinase</keyword>
<keyword evidence="7" id="KW-0444">Lipid biosynthesis</keyword>